<dbReference type="InterPro" id="IPR014756">
    <property type="entry name" value="Ig_E-set"/>
</dbReference>
<protein>
    <submittedName>
        <fullName evidence="3">Alpha-amylase family glycosyl hydrolase</fullName>
    </submittedName>
</protein>
<dbReference type="InterPro" id="IPR017853">
    <property type="entry name" value="GH"/>
</dbReference>
<dbReference type="RefSeq" id="WP_114789757.1">
    <property type="nucleotide sequence ID" value="NZ_CP139960.1"/>
</dbReference>
<dbReference type="Gene3D" id="2.60.40.10">
    <property type="entry name" value="Immunoglobulins"/>
    <property type="match status" value="1"/>
</dbReference>
<evidence type="ECO:0000259" key="2">
    <source>
        <dbReference type="SMART" id="SM00642"/>
    </source>
</evidence>
<feature type="domain" description="Glycosyl hydrolase family 13 catalytic" evidence="2">
    <location>
        <begin position="409"/>
        <end position="758"/>
    </location>
</feature>
<evidence type="ECO:0000313" key="3">
    <source>
        <dbReference type="EMBL" id="WQD40579.1"/>
    </source>
</evidence>
<dbReference type="Proteomes" id="UP001325680">
    <property type="component" value="Chromosome"/>
</dbReference>
<dbReference type="PROSITE" id="PS51257">
    <property type="entry name" value="PROKAR_LIPOPROTEIN"/>
    <property type="match status" value="1"/>
</dbReference>
<evidence type="ECO:0000256" key="1">
    <source>
        <dbReference type="ARBA" id="ARBA00008061"/>
    </source>
</evidence>
<keyword evidence="3" id="KW-0378">Hydrolase</keyword>
<dbReference type="InterPro" id="IPR006047">
    <property type="entry name" value="GH13_cat_dom"/>
</dbReference>
<dbReference type="Pfam" id="PF16328">
    <property type="entry name" value="DUF4961"/>
    <property type="match status" value="1"/>
</dbReference>
<dbReference type="Pfam" id="PF02922">
    <property type="entry name" value="CBM_48"/>
    <property type="match status" value="1"/>
</dbReference>
<dbReference type="SUPFAM" id="SSF51445">
    <property type="entry name" value="(Trans)glycosidases"/>
    <property type="match status" value="1"/>
</dbReference>
<accession>A0ABZ0WCG8</accession>
<dbReference type="Pfam" id="PF00128">
    <property type="entry name" value="Alpha-amylase"/>
    <property type="match status" value="2"/>
</dbReference>
<comment type="similarity">
    <text evidence="1">Belongs to the glycosyl hydrolase 13 family.</text>
</comment>
<dbReference type="EMBL" id="CP139960">
    <property type="protein sequence ID" value="WQD40579.1"/>
    <property type="molecule type" value="Genomic_DNA"/>
</dbReference>
<evidence type="ECO:0000313" key="4">
    <source>
        <dbReference type="Proteomes" id="UP001325680"/>
    </source>
</evidence>
<dbReference type="InterPro" id="IPR032522">
    <property type="entry name" value="DUF4961"/>
</dbReference>
<dbReference type="Gene3D" id="3.20.20.80">
    <property type="entry name" value="Glycosidases"/>
    <property type="match status" value="1"/>
</dbReference>
<dbReference type="InterPro" id="IPR013783">
    <property type="entry name" value="Ig-like_fold"/>
</dbReference>
<name>A0ABZ0WCG8_9BACT</name>
<dbReference type="GO" id="GO:0016787">
    <property type="term" value="F:hydrolase activity"/>
    <property type="evidence" value="ECO:0007669"/>
    <property type="project" value="UniProtKB-KW"/>
</dbReference>
<keyword evidence="4" id="KW-1185">Reference proteome</keyword>
<organism evidence="3 4">
    <name type="scientific">Niabella yanshanensis</name>
    <dbReference type="NCBI Taxonomy" id="577386"/>
    <lineage>
        <taxon>Bacteria</taxon>
        <taxon>Pseudomonadati</taxon>
        <taxon>Bacteroidota</taxon>
        <taxon>Chitinophagia</taxon>
        <taxon>Chitinophagales</taxon>
        <taxon>Chitinophagaceae</taxon>
        <taxon>Niabella</taxon>
    </lineage>
</organism>
<sequence>MKRFLLPILLLAISLGCKKTNPNEPPEPEPPVTKPIVQIGLVTTDKNFPGANEALTITFNPAKGNAALSANTGDVYIHWGVVTNSSNGSWKYVKADFNTADPASKMNRQANGSYSITITPQTFFGVPAGEQILKIAMLFKNTDASMVARNADGTDIYLPIYSNGLNVRFLRPEMAPTSKPSPIQTNITVGQELEISGVASQPVNLKLTLNDVEFANAANATQITGKATITAIGEQVIKIIANGSVQESFKLTAGGAVTTAALPAGAKPNGITFLNNGSSAILALYAPQKNYVYAIGDFNNWTATANGYMKRTADGNTWWLQVDGLNPNTEYAYQFWVDGTIKIADPYTEKVLDPNHDPYIPAANYANFGIYPAGKTTGIVSTMKASQASYSWTHPTISRPAKNDLVIYELLLRDFLGTNNYQVLKDTVNYLSQLGVNAIELLPVNEFEGNNSWGYNPSFYFALDKYYGSKQMLQAFVDACHAKGIAVILDVVFNHAEGQSPMVQLYWDAANSRPAANNPWFNATAPHSAIKFGNDFNHESMATRNFVKDVLKYWMQEYRIDGYRFDFTKGFTQKITATDAAMSAKDDSRIAILKDYNNYIRSIDPNAYVILEHLCSDEEEKVLAAEGMMLWNNLNHSFTEASMGWLTNSDLNRGIFTTHGFSQADGLVSYMESHDEERMMYKNLQFGNAAGNYNIKDLNTALKRQELCAAFLFTMPGPKMIWQFGELGYDISIDHNGRTGEKPLLWDYNKQAARLALKNAFARFIALKKNNSIFKSNNIVSNLTGAVKYIKLTEGANTVVVVGNFDVNTQPASVDIGAAGTWYDVAHNSTVSLTGSHYTAALAPGEYHIFSKALLQ</sequence>
<dbReference type="PANTHER" id="PTHR43002">
    <property type="entry name" value="GLYCOGEN DEBRANCHING ENZYME"/>
    <property type="match status" value="1"/>
</dbReference>
<reference evidence="3 4" key="1">
    <citation type="submission" date="2023-12" db="EMBL/GenBank/DDBJ databases">
        <title>Genome sequencing and assembly of bacterial species from a model synthetic community.</title>
        <authorList>
            <person name="Hogle S.L."/>
        </authorList>
    </citation>
    <scope>NUCLEOTIDE SEQUENCE [LARGE SCALE GENOMIC DNA]</scope>
    <source>
        <strain evidence="3 4">HAMBI_3031</strain>
    </source>
</reference>
<dbReference type="InterPro" id="IPR004193">
    <property type="entry name" value="Glyco_hydro_13_N"/>
</dbReference>
<dbReference type="CDD" id="cd11350">
    <property type="entry name" value="AmyAc_4"/>
    <property type="match status" value="1"/>
</dbReference>
<gene>
    <name evidence="3" type="ORF">U0035_10510</name>
</gene>
<proteinExistence type="inferred from homology"/>
<dbReference type="SMART" id="SM00642">
    <property type="entry name" value="Aamy"/>
    <property type="match status" value="1"/>
</dbReference>
<dbReference type="SUPFAM" id="SSF81296">
    <property type="entry name" value="E set domains"/>
    <property type="match status" value="1"/>
</dbReference>